<protein>
    <submittedName>
        <fullName evidence="4">Apple domain-containing protein</fullName>
    </submittedName>
</protein>
<dbReference type="WBParaSite" id="NBR_0001631101-mRNA-1">
    <property type="protein sequence ID" value="NBR_0001631101-mRNA-1"/>
    <property type="gene ID" value="NBR_0001631101"/>
</dbReference>
<feature type="signal peptide" evidence="1">
    <location>
        <begin position="1"/>
        <end position="24"/>
    </location>
</feature>
<reference evidence="2 3" key="2">
    <citation type="submission" date="2018-11" db="EMBL/GenBank/DDBJ databases">
        <authorList>
            <consortium name="Pathogen Informatics"/>
        </authorList>
    </citation>
    <scope>NUCLEOTIDE SEQUENCE [LARGE SCALE GENOMIC DNA]</scope>
</reference>
<accession>A0A0N4YHH3</accession>
<proteinExistence type="predicted"/>
<evidence type="ECO:0000256" key="1">
    <source>
        <dbReference type="SAM" id="SignalP"/>
    </source>
</evidence>
<evidence type="ECO:0000313" key="2">
    <source>
        <dbReference type="EMBL" id="VDL79907.1"/>
    </source>
</evidence>
<dbReference type="EMBL" id="UYSL01022144">
    <property type="protein sequence ID" value="VDL79907.1"/>
    <property type="molecule type" value="Genomic_DNA"/>
</dbReference>
<evidence type="ECO:0000313" key="3">
    <source>
        <dbReference type="Proteomes" id="UP000271162"/>
    </source>
</evidence>
<dbReference type="AlphaFoldDB" id="A0A0N4YHH3"/>
<name>A0A0N4YHH3_NIPBR</name>
<reference evidence="4" key="1">
    <citation type="submission" date="2017-02" db="UniProtKB">
        <authorList>
            <consortium name="WormBaseParasite"/>
        </authorList>
    </citation>
    <scope>IDENTIFICATION</scope>
</reference>
<keyword evidence="1" id="KW-0732">Signal</keyword>
<feature type="chain" id="PRO_5043125837" evidence="1">
    <location>
        <begin position="25"/>
        <end position="269"/>
    </location>
</feature>
<evidence type="ECO:0000313" key="4">
    <source>
        <dbReference type="WBParaSite" id="NBR_0001631101-mRNA-1"/>
    </source>
</evidence>
<organism evidence="4">
    <name type="scientific">Nippostrongylus brasiliensis</name>
    <name type="common">Rat hookworm</name>
    <dbReference type="NCBI Taxonomy" id="27835"/>
    <lineage>
        <taxon>Eukaryota</taxon>
        <taxon>Metazoa</taxon>
        <taxon>Ecdysozoa</taxon>
        <taxon>Nematoda</taxon>
        <taxon>Chromadorea</taxon>
        <taxon>Rhabditida</taxon>
        <taxon>Rhabditina</taxon>
        <taxon>Rhabditomorpha</taxon>
        <taxon>Strongyloidea</taxon>
        <taxon>Heligmosomidae</taxon>
        <taxon>Nippostrongylus</taxon>
    </lineage>
</organism>
<keyword evidence="3" id="KW-1185">Reference proteome</keyword>
<dbReference type="Proteomes" id="UP000271162">
    <property type="component" value="Unassembled WGS sequence"/>
</dbReference>
<sequence length="269" mass="29913">MYSVAKSWTLLSSVCLLTMQAAGALSFIEIQSKNFRGHLKFEFTTSDPQGCLLNCHLFSDCTNAVLYNGMCSLYSSGNEAISTNGIAYEIKRDAVYNKCEPKFTFGTLVPFTRTPEADGTTTATACTPFIVIVYANPEGMHFYGAINGIPGVQNLTKKCEIHFLEEEISGCSSIPVFFVRRRRRMLFGSGYAASDAYRRFDAYTSSASCASNTPACQRNVILREYKNTAMEDYVYLPEGTVHPQLQFTEVDIPIHVHYTDCSLTTLDMP</sequence>
<gene>
    <name evidence="2" type="ORF">NBR_LOCUS16312</name>
</gene>